<protein>
    <submittedName>
        <fullName evidence="5">Glycosyltransferase</fullName>
    </submittedName>
</protein>
<dbReference type="EMBL" id="JAAGNZ010000003">
    <property type="protein sequence ID" value="NEU70223.1"/>
    <property type="molecule type" value="Genomic_DNA"/>
</dbReference>
<reference evidence="5 6" key="1">
    <citation type="submission" date="2020-02" db="EMBL/GenBank/DDBJ databases">
        <title>Draft genome sequence of two Spirosoma agri KCTC 52727 and Spirosoma terrae KCTC 52035.</title>
        <authorList>
            <person name="Rojas J."/>
            <person name="Ambika Manirajan B."/>
            <person name="Ratering S."/>
            <person name="Suarez C."/>
            <person name="Schnell S."/>
        </authorList>
    </citation>
    <scope>NUCLEOTIDE SEQUENCE [LARGE SCALE GENOMIC DNA]</scope>
    <source>
        <strain evidence="5 6">KCTC 52727</strain>
    </source>
</reference>
<evidence type="ECO:0000256" key="1">
    <source>
        <dbReference type="ARBA" id="ARBA00006739"/>
    </source>
</evidence>
<dbReference type="SUPFAM" id="SSF53448">
    <property type="entry name" value="Nucleotide-diphospho-sugar transferases"/>
    <property type="match status" value="1"/>
</dbReference>
<name>A0A6M0ISX1_9BACT</name>
<dbReference type="GO" id="GO:0016757">
    <property type="term" value="F:glycosyltransferase activity"/>
    <property type="evidence" value="ECO:0007669"/>
    <property type="project" value="UniProtKB-KW"/>
</dbReference>
<keyword evidence="6" id="KW-1185">Reference proteome</keyword>
<organism evidence="5 6">
    <name type="scientific">Spirosoma agri</name>
    <dbReference type="NCBI Taxonomy" id="1987381"/>
    <lineage>
        <taxon>Bacteria</taxon>
        <taxon>Pseudomonadati</taxon>
        <taxon>Bacteroidota</taxon>
        <taxon>Cytophagia</taxon>
        <taxon>Cytophagales</taxon>
        <taxon>Cytophagaceae</taxon>
        <taxon>Spirosoma</taxon>
    </lineage>
</organism>
<dbReference type="PANTHER" id="PTHR43179:SF12">
    <property type="entry name" value="GALACTOFURANOSYLTRANSFERASE GLFT2"/>
    <property type="match status" value="1"/>
</dbReference>
<comment type="caution">
    <text evidence="5">The sequence shown here is derived from an EMBL/GenBank/DDBJ whole genome shotgun (WGS) entry which is preliminary data.</text>
</comment>
<dbReference type="InterPro" id="IPR019290">
    <property type="entry name" value="GlycosylTrfase-like_prok"/>
</dbReference>
<comment type="similarity">
    <text evidence="1">Belongs to the glycosyltransferase 2 family.</text>
</comment>
<accession>A0A6M0ISX1</accession>
<dbReference type="Pfam" id="PF10111">
    <property type="entry name" value="Glyco_tranf_2_2"/>
    <property type="match status" value="1"/>
</dbReference>
<sequence length="277" mass="31229">MPEFSVVTIVKGRRKQLANLLYAVKASTILPYDIQIVCMDDPDGITIPKGLPVSIHVSKETHELPLAAARNRGIAATKTDNVIFIDVDCIVSPTLFATMLMSLEPETILAAYPLYLPIVPDTGNYGDLQDQAVPHPARERIPVGQPVDHLQFWSLIFAIQKQTFDTIGGFDESFTGYGAEDTDFAMLFYRAGVELIFVHDYVLHQYHDKHDPPVNHFESIIENATRYKQKWHVLPMQRWLNAFADLGLIQIDQSDTITVRQKPTDSQLKNSVSPHPY</sequence>
<keyword evidence="2" id="KW-0328">Glycosyltransferase</keyword>
<dbReference type="Proteomes" id="UP000477386">
    <property type="component" value="Unassembled WGS sequence"/>
</dbReference>
<evidence type="ECO:0000313" key="5">
    <source>
        <dbReference type="EMBL" id="NEU70223.1"/>
    </source>
</evidence>
<evidence type="ECO:0000259" key="4">
    <source>
        <dbReference type="Pfam" id="PF10111"/>
    </source>
</evidence>
<feature type="domain" description="Glycosyltransferase 2-like prokaryotic type" evidence="4">
    <location>
        <begin position="63"/>
        <end position="198"/>
    </location>
</feature>
<evidence type="ECO:0000256" key="2">
    <source>
        <dbReference type="ARBA" id="ARBA00022676"/>
    </source>
</evidence>
<dbReference type="InterPro" id="IPR029044">
    <property type="entry name" value="Nucleotide-diphossugar_trans"/>
</dbReference>
<evidence type="ECO:0000313" key="6">
    <source>
        <dbReference type="Proteomes" id="UP000477386"/>
    </source>
</evidence>
<keyword evidence="3 5" id="KW-0808">Transferase</keyword>
<proteinExistence type="inferred from homology"/>
<dbReference type="Gene3D" id="3.90.550.10">
    <property type="entry name" value="Spore Coat Polysaccharide Biosynthesis Protein SpsA, Chain A"/>
    <property type="match status" value="1"/>
</dbReference>
<dbReference type="PANTHER" id="PTHR43179">
    <property type="entry name" value="RHAMNOSYLTRANSFERASE WBBL"/>
    <property type="match status" value="1"/>
</dbReference>
<evidence type="ECO:0000256" key="3">
    <source>
        <dbReference type="ARBA" id="ARBA00022679"/>
    </source>
</evidence>
<dbReference type="RefSeq" id="WP_164043524.1">
    <property type="nucleotide sequence ID" value="NZ_JAAGNZ010000003.1"/>
</dbReference>
<gene>
    <name evidence="5" type="ORF">GK091_25320</name>
</gene>
<dbReference type="AlphaFoldDB" id="A0A6M0ISX1"/>